<organism evidence="1">
    <name type="scientific">uncultured Caudovirales phage</name>
    <dbReference type="NCBI Taxonomy" id="2100421"/>
    <lineage>
        <taxon>Viruses</taxon>
        <taxon>Duplodnaviria</taxon>
        <taxon>Heunggongvirae</taxon>
        <taxon>Uroviricota</taxon>
        <taxon>Caudoviricetes</taxon>
        <taxon>Peduoviridae</taxon>
        <taxon>Maltschvirus</taxon>
        <taxon>Maltschvirus maltsch</taxon>
    </lineage>
</organism>
<dbReference type="EMBL" id="LR798251">
    <property type="protein sequence ID" value="CAB5217842.1"/>
    <property type="molecule type" value="Genomic_DNA"/>
</dbReference>
<gene>
    <name evidence="1" type="ORF">UFOVP210_20</name>
</gene>
<evidence type="ECO:0000313" key="1">
    <source>
        <dbReference type="EMBL" id="CAB5217842.1"/>
    </source>
</evidence>
<protein>
    <submittedName>
        <fullName evidence="1">Uncharacterized protein</fullName>
    </submittedName>
</protein>
<dbReference type="SUPFAM" id="SSF53335">
    <property type="entry name" value="S-adenosyl-L-methionine-dependent methyltransferases"/>
    <property type="match status" value="1"/>
</dbReference>
<dbReference type="InterPro" id="IPR029063">
    <property type="entry name" value="SAM-dependent_MTases_sf"/>
</dbReference>
<accession>A0A6J7WMC9</accession>
<name>A0A6J7WMC9_9CAUD</name>
<sequence length="282" mass="31924">MKYGTVKVHYDMTGNPRKQGLEQYYTIQCVADKLVQDAIRLIGKDYKWVEPTAGKGAFIEALKKNGISDITSYDIEPKHQDVKYCDIINDTPDVSGRIAIGNPPFGRACNLAIKVFNALADKGIEYIAFIVPPSFRKTSILDRLHRNYHLIHNIPVPNVAFEDADGNPHIGGHLRTEFHIYRRRDDLRPLLNGYRSSHFRFVIKEDNPDIAIRTHGNNAGTVLQGLDYNPRTTAFIKLVSKDALHALNNADYSYWKDATSYIPCISPAEMSYAVDDYIKVHS</sequence>
<reference evidence="1" key="1">
    <citation type="submission" date="2020-05" db="EMBL/GenBank/DDBJ databases">
        <authorList>
            <person name="Chiriac C."/>
            <person name="Salcher M."/>
            <person name="Ghai R."/>
            <person name="Kavagutti S V."/>
        </authorList>
    </citation>
    <scope>NUCLEOTIDE SEQUENCE</scope>
</reference>
<dbReference type="Gene3D" id="3.40.50.150">
    <property type="entry name" value="Vaccinia Virus protein VP39"/>
    <property type="match status" value="1"/>
</dbReference>
<proteinExistence type="predicted"/>